<reference evidence="11" key="1">
    <citation type="submission" date="2025-08" db="UniProtKB">
        <authorList>
            <consortium name="Ensembl"/>
        </authorList>
    </citation>
    <scope>IDENTIFICATION</scope>
</reference>
<dbReference type="GO" id="GO:0000981">
    <property type="term" value="F:DNA-binding transcription factor activity, RNA polymerase II-specific"/>
    <property type="evidence" value="ECO:0007669"/>
    <property type="project" value="TreeGrafter"/>
</dbReference>
<keyword evidence="3" id="KW-0677">Repeat</keyword>
<dbReference type="AlphaFoldDB" id="A0A3Q2CBP3"/>
<evidence type="ECO:0000313" key="11">
    <source>
        <dbReference type="Ensembl" id="ENSCVAP00000002316.1"/>
    </source>
</evidence>
<feature type="domain" description="C2H2-type" evidence="10">
    <location>
        <begin position="159"/>
        <end position="183"/>
    </location>
</feature>
<feature type="domain" description="C2H2-type" evidence="10">
    <location>
        <begin position="103"/>
        <end position="130"/>
    </location>
</feature>
<dbReference type="GO" id="GO:0005634">
    <property type="term" value="C:nucleus"/>
    <property type="evidence" value="ECO:0007669"/>
    <property type="project" value="UniProtKB-SubCell"/>
</dbReference>
<dbReference type="InterPro" id="IPR013087">
    <property type="entry name" value="Znf_C2H2_type"/>
</dbReference>
<keyword evidence="5" id="KW-0862">Zinc</keyword>
<dbReference type="PROSITE" id="PS00028">
    <property type="entry name" value="ZINC_FINGER_C2H2_1"/>
    <property type="match status" value="3"/>
</dbReference>
<dbReference type="InterPro" id="IPR036236">
    <property type="entry name" value="Znf_C2H2_sf"/>
</dbReference>
<dbReference type="FunFam" id="3.30.160.60:FF:001450">
    <property type="entry name" value="zinc finger protein 774"/>
    <property type="match status" value="1"/>
</dbReference>
<evidence type="ECO:0000256" key="5">
    <source>
        <dbReference type="ARBA" id="ARBA00022833"/>
    </source>
</evidence>
<dbReference type="Gene3D" id="3.30.160.60">
    <property type="entry name" value="Classic Zinc Finger"/>
    <property type="match status" value="5"/>
</dbReference>
<keyword evidence="2" id="KW-0479">Metal-binding</keyword>
<evidence type="ECO:0000256" key="2">
    <source>
        <dbReference type="ARBA" id="ARBA00022723"/>
    </source>
</evidence>
<evidence type="ECO:0000256" key="6">
    <source>
        <dbReference type="ARBA" id="ARBA00023125"/>
    </source>
</evidence>
<dbReference type="OMA" id="FACTVWE"/>
<dbReference type="Ensembl" id="ENSCVAT00000011921.1">
    <property type="protein sequence ID" value="ENSCVAP00000002316.1"/>
    <property type="gene ID" value="ENSCVAG00000003409.1"/>
</dbReference>
<dbReference type="SUPFAM" id="SSF57667">
    <property type="entry name" value="beta-beta-alpha zinc fingers"/>
    <property type="match status" value="3"/>
</dbReference>
<dbReference type="PROSITE" id="PS50157">
    <property type="entry name" value="ZINC_FINGER_C2H2_2"/>
    <property type="match status" value="4"/>
</dbReference>
<dbReference type="PANTHER" id="PTHR23235">
    <property type="entry name" value="KRUEPPEL-LIKE TRANSCRIPTION FACTOR"/>
    <property type="match status" value="1"/>
</dbReference>
<dbReference type="Pfam" id="PF00096">
    <property type="entry name" value="zf-C2H2"/>
    <property type="match status" value="3"/>
</dbReference>
<dbReference type="PANTHER" id="PTHR23235:SF142">
    <property type="entry name" value="ZINC FINGER PROTEIN 384"/>
    <property type="match status" value="1"/>
</dbReference>
<organism evidence="11 12">
    <name type="scientific">Cyprinodon variegatus</name>
    <name type="common">Sheepshead minnow</name>
    <dbReference type="NCBI Taxonomy" id="28743"/>
    <lineage>
        <taxon>Eukaryota</taxon>
        <taxon>Metazoa</taxon>
        <taxon>Chordata</taxon>
        <taxon>Craniata</taxon>
        <taxon>Vertebrata</taxon>
        <taxon>Euteleostomi</taxon>
        <taxon>Actinopterygii</taxon>
        <taxon>Neopterygii</taxon>
        <taxon>Teleostei</taxon>
        <taxon>Neoteleostei</taxon>
        <taxon>Acanthomorphata</taxon>
        <taxon>Ovalentaria</taxon>
        <taxon>Atherinomorphae</taxon>
        <taxon>Cyprinodontiformes</taxon>
        <taxon>Cyprinodontidae</taxon>
        <taxon>Cyprinodon</taxon>
    </lineage>
</organism>
<dbReference type="GO" id="GO:0008270">
    <property type="term" value="F:zinc ion binding"/>
    <property type="evidence" value="ECO:0007669"/>
    <property type="project" value="UniProtKB-KW"/>
</dbReference>
<evidence type="ECO:0000313" key="12">
    <source>
        <dbReference type="Proteomes" id="UP000265020"/>
    </source>
</evidence>
<feature type="domain" description="C2H2-type" evidence="10">
    <location>
        <begin position="75"/>
        <end position="102"/>
    </location>
</feature>
<dbReference type="GO" id="GO:0000978">
    <property type="term" value="F:RNA polymerase II cis-regulatory region sequence-specific DNA binding"/>
    <property type="evidence" value="ECO:0007669"/>
    <property type="project" value="TreeGrafter"/>
</dbReference>
<feature type="region of interest" description="Disordered" evidence="9">
    <location>
        <begin position="1"/>
        <end position="20"/>
    </location>
</feature>
<comment type="subcellular location">
    <subcellularLocation>
        <location evidence="1">Nucleus</location>
    </subcellularLocation>
</comment>
<feature type="domain" description="C2H2-type" evidence="10">
    <location>
        <begin position="131"/>
        <end position="158"/>
    </location>
</feature>
<proteinExistence type="predicted"/>
<keyword evidence="4 8" id="KW-0863">Zinc-finger</keyword>
<reference evidence="11" key="2">
    <citation type="submission" date="2025-09" db="UniProtKB">
        <authorList>
            <consortium name="Ensembl"/>
        </authorList>
    </citation>
    <scope>IDENTIFICATION</scope>
</reference>
<dbReference type="GeneTree" id="ENSGT00940000161979"/>
<evidence type="ECO:0000256" key="9">
    <source>
        <dbReference type="SAM" id="MobiDB-lite"/>
    </source>
</evidence>
<keyword evidence="12" id="KW-1185">Reference proteome</keyword>
<evidence type="ECO:0000256" key="7">
    <source>
        <dbReference type="ARBA" id="ARBA00023242"/>
    </source>
</evidence>
<feature type="compositionally biased region" description="Polar residues" evidence="9">
    <location>
        <begin position="10"/>
        <end position="20"/>
    </location>
</feature>
<dbReference type="Proteomes" id="UP000265020">
    <property type="component" value="Unassembled WGS sequence"/>
</dbReference>
<dbReference type="SMART" id="SM00355">
    <property type="entry name" value="ZnF_C2H2"/>
    <property type="match status" value="4"/>
</dbReference>
<keyword evidence="7" id="KW-0539">Nucleus</keyword>
<dbReference type="FunFam" id="3.30.160.60:FF:000100">
    <property type="entry name" value="Zinc finger 45-like"/>
    <property type="match status" value="1"/>
</dbReference>
<evidence type="ECO:0000256" key="4">
    <source>
        <dbReference type="ARBA" id="ARBA00022771"/>
    </source>
</evidence>
<evidence type="ECO:0000256" key="3">
    <source>
        <dbReference type="ARBA" id="ARBA00022737"/>
    </source>
</evidence>
<name>A0A3Q2CBP3_CYPVA</name>
<dbReference type="FunFam" id="3.30.160.60:FF:001573">
    <property type="entry name" value="Zinc finger protein 407"/>
    <property type="match status" value="1"/>
</dbReference>
<sequence length="239" mass="27602">MEPPQKRDNISPQSDGSINKPFSSSEFAEHFLHYCLLQKDTIDSKMGSSSLQDNTNFTEKKKVDSGKKLQEGLKFSCDDCGKIFDRKQNLEIHRQIHTGHKPYGCDMCVKRFGHKANLKAHIKVHREQKPFFCDVCGRRCNRKATLNRHMRVHTGEKPYCCDLCGQRFRVLNTHMRIHTGQKPFCCDLCGERFIRTRLIGSCSNTPKSHYLFSTLSLSSYESLSFLPQNLHQYSFSLCI</sequence>
<protein>
    <recommendedName>
        <fullName evidence="10">C2H2-type domain-containing protein</fullName>
    </recommendedName>
</protein>
<accession>A0A3Q2CBP3</accession>
<dbReference type="FunFam" id="3.30.160.60:FF:000624">
    <property type="entry name" value="zinc finger protein 697"/>
    <property type="match status" value="1"/>
</dbReference>
<evidence type="ECO:0000256" key="1">
    <source>
        <dbReference type="ARBA" id="ARBA00004123"/>
    </source>
</evidence>
<keyword evidence="6" id="KW-0238">DNA-binding</keyword>
<evidence type="ECO:0000256" key="8">
    <source>
        <dbReference type="PROSITE-ProRule" id="PRU00042"/>
    </source>
</evidence>
<evidence type="ECO:0000259" key="10">
    <source>
        <dbReference type="PROSITE" id="PS50157"/>
    </source>
</evidence>